<dbReference type="InterPro" id="IPR014746">
    <property type="entry name" value="Gln_synth/guanido_kin_cat_dom"/>
</dbReference>
<dbReference type="InterPro" id="IPR036651">
    <property type="entry name" value="Gln_synt_N_sf"/>
</dbReference>
<accession>A0A1H6DE23</accession>
<proteinExistence type="inferred from homology"/>
<dbReference type="Proteomes" id="UP000236732">
    <property type="component" value="Unassembled WGS sequence"/>
</dbReference>
<dbReference type="Gene3D" id="3.10.20.70">
    <property type="entry name" value="Glutamine synthetase, N-terminal domain"/>
    <property type="match status" value="1"/>
</dbReference>
<dbReference type="GO" id="GO:0006542">
    <property type="term" value="P:glutamine biosynthetic process"/>
    <property type="evidence" value="ECO:0007669"/>
    <property type="project" value="InterPro"/>
</dbReference>
<dbReference type="OrthoDB" id="9807095at2"/>
<feature type="domain" description="GS catalytic" evidence="9">
    <location>
        <begin position="125"/>
        <end position="453"/>
    </location>
</feature>
<dbReference type="PANTHER" id="PTHR43785">
    <property type="entry name" value="GAMMA-GLUTAMYLPUTRESCINE SYNTHETASE"/>
    <property type="match status" value="1"/>
</dbReference>
<dbReference type="SMART" id="SM01230">
    <property type="entry name" value="Gln-synt_C"/>
    <property type="match status" value="1"/>
</dbReference>
<evidence type="ECO:0000313" key="11">
    <source>
        <dbReference type="Proteomes" id="UP000236732"/>
    </source>
</evidence>
<dbReference type="InterPro" id="IPR008147">
    <property type="entry name" value="Gln_synt_N"/>
</dbReference>
<dbReference type="PROSITE" id="PS51987">
    <property type="entry name" value="GS_CATALYTIC"/>
    <property type="match status" value="1"/>
</dbReference>
<evidence type="ECO:0000256" key="1">
    <source>
        <dbReference type="ARBA" id="ARBA00001946"/>
    </source>
</evidence>
<keyword evidence="6" id="KW-0460">Magnesium</keyword>
<evidence type="ECO:0000256" key="4">
    <source>
        <dbReference type="ARBA" id="ARBA00022741"/>
    </source>
</evidence>
<keyword evidence="4" id="KW-0547">Nucleotide-binding</keyword>
<evidence type="ECO:0000256" key="5">
    <source>
        <dbReference type="ARBA" id="ARBA00022840"/>
    </source>
</evidence>
<dbReference type="PROSITE" id="PS00181">
    <property type="entry name" value="GLNA_ATP"/>
    <property type="match status" value="1"/>
</dbReference>
<keyword evidence="3" id="KW-0436">Ligase</keyword>
<organism evidence="10 11">
    <name type="scientific">Nonomuraea solani</name>
    <dbReference type="NCBI Taxonomy" id="1144553"/>
    <lineage>
        <taxon>Bacteria</taxon>
        <taxon>Bacillati</taxon>
        <taxon>Actinomycetota</taxon>
        <taxon>Actinomycetes</taxon>
        <taxon>Streptosporangiales</taxon>
        <taxon>Streptosporangiaceae</taxon>
        <taxon>Nonomuraea</taxon>
    </lineage>
</organism>
<name>A0A1H6DE23_9ACTN</name>
<dbReference type="RefSeq" id="WP_103957563.1">
    <property type="nucleotide sequence ID" value="NZ_FNVT01000005.1"/>
</dbReference>
<dbReference type="EMBL" id="FNVT01000005">
    <property type="protein sequence ID" value="SEG83539.1"/>
    <property type="molecule type" value="Genomic_DNA"/>
</dbReference>
<evidence type="ECO:0000259" key="9">
    <source>
        <dbReference type="PROSITE" id="PS51987"/>
    </source>
</evidence>
<evidence type="ECO:0000256" key="6">
    <source>
        <dbReference type="ARBA" id="ARBA00022842"/>
    </source>
</evidence>
<dbReference type="InterPro" id="IPR008146">
    <property type="entry name" value="Gln_synth_cat_dom"/>
</dbReference>
<reference evidence="10 11" key="1">
    <citation type="submission" date="2016-10" db="EMBL/GenBank/DDBJ databases">
        <authorList>
            <person name="de Groot N.N."/>
        </authorList>
    </citation>
    <scope>NUCLEOTIDE SEQUENCE [LARGE SCALE GENOMIC DNA]</scope>
    <source>
        <strain evidence="10 11">CGMCC 4.7037</strain>
    </source>
</reference>
<dbReference type="Pfam" id="PF16952">
    <property type="entry name" value="Gln-synt_N_2"/>
    <property type="match status" value="1"/>
</dbReference>
<dbReference type="Gene3D" id="3.30.590.10">
    <property type="entry name" value="Glutamine synthetase/guanido kinase, catalytic domain"/>
    <property type="match status" value="1"/>
</dbReference>
<comment type="similarity">
    <text evidence="2 7 8">Belongs to the glutamine synthetase family.</text>
</comment>
<keyword evidence="11" id="KW-1185">Reference proteome</keyword>
<dbReference type="GO" id="GO:0005524">
    <property type="term" value="F:ATP binding"/>
    <property type="evidence" value="ECO:0007669"/>
    <property type="project" value="UniProtKB-KW"/>
</dbReference>
<dbReference type="Pfam" id="PF00120">
    <property type="entry name" value="Gln-synt_C"/>
    <property type="match status" value="1"/>
</dbReference>
<evidence type="ECO:0000256" key="8">
    <source>
        <dbReference type="RuleBase" id="RU000384"/>
    </source>
</evidence>
<comment type="cofactor">
    <cofactor evidence="1">
        <name>Mg(2+)</name>
        <dbReference type="ChEBI" id="CHEBI:18420"/>
    </cofactor>
</comment>
<gene>
    <name evidence="10" type="ORF">SAMN05444920_105218</name>
</gene>
<dbReference type="SUPFAM" id="SSF54368">
    <property type="entry name" value="Glutamine synthetase, N-terminal domain"/>
    <property type="match status" value="1"/>
</dbReference>
<evidence type="ECO:0000256" key="7">
    <source>
        <dbReference type="PROSITE-ProRule" id="PRU01331"/>
    </source>
</evidence>
<dbReference type="GO" id="GO:0004356">
    <property type="term" value="F:glutamine synthetase activity"/>
    <property type="evidence" value="ECO:0007669"/>
    <property type="project" value="InterPro"/>
</dbReference>
<protein>
    <submittedName>
        <fullName evidence="10">Glutamine synthetase</fullName>
    </submittedName>
</protein>
<keyword evidence="5" id="KW-0067">ATP-binding</keyword>
<dbReference type="SUPFAM" id="SSF55931">
    <property type="entry name" value="Glutamine synthetase/guanido kinase"/>
    <property type="match status" value="1"/>
</dbReference>
<dbReference type="PANTHER" id="PTHR43785:SF2">
    <property type="entry name" value="TYPE-1 GLUTAMINE SYNTHETASE 1"/>
    <property type="match status" value="1"/>
</dbReference>
<sequence>MRDRPSGTKINQLDPTARRILERAELEGIELIRFLYADHGGVIRGKAASRSRLAERLSTGIGHTVAMMAMNMLDQLQDVEHLGPVGEVRIVPDPATYVPLPHAPGAAAMLSDLRQPDGTPWGACSRTFLKDAIADLATEGYTLMAAFEPEFTLGRRLPDPAGGPDRLVPLDDSLCYAATGFDTAHDYTIKLIRALETQGLRVEHYHPELGPGQQELSVRHAPALRAADNHILYRETVRGVAMRMQMWASLAPKPLADQAGNGAHLHLSLWDDTHNAFAEEGEVRDGFIGGLLAHLPALTALTCGSVNSFRRLAPRTWASAYVVYGPDNREAAIRVCSPLGDTGEPNLELKPSDSSANPYLSLGAVIHAGLDGIRRKLDPGAAVEVDPDTRPGEYARLPASLDEALDALEADEVLMEALGPLRRSAYLAVKRSEAAAFAAKDVSYELFHHLRVF</sequence>
<dbReference type="InterPro" id="IPR027303">
    <property type="entry name" value="Gln_synth_gly_rich_site"/>
</dbReference>
<evidence type="ECO:0000256" key="3">
    <source>
        <dbReference type="ARBA" id="ARBA00022598"/>
    </source>
</evidence>
<evidence type="ECO:0000313" key="10">
    <source>
        <dbReference type="EMBL" id="SEG83539.1"/>
    </source>
</evidence>
<evidence type="ECO:0000256" key="2">
    <source>
        <dbReference type="ARBA" id="ARBA00009897"/>
    </source>
</evidence>
<dbReference type="AlphaFoldDB" id="A0A1H6DE23"/>